<dbReference type="KEGG" id="sog:RA178_09585"/>
<accession>A0AA50KH80</accession>
<dbReference type="EMBL" id="CP132914">
    <property type="protein sequence ID" value="WMB74823.1"/>
    <property type="molecule type" value="Genomic_DNA"/>
</dbReference>
<proteinExistence type="predicted"/>
<organism evidence="3">
    <name type="scientific">Shewanella oncorhynchi</name>
    <dbReference type="NCBI Taxonomy" id="2726434"/>
    <lineage>
        <taxon>Bacteria</taxon>
        <taxon>Pseudomonadati</taxon>
        <taxon>Pseudomonadota</taxon>
        <taxon>Gammaproteobacteria</taxon>
        <taxon>Alteromonadales</taxon>
        <taxon>Shewanellaceae</taxon>
        <taxon>Shewanella</taxon>
    </lineage>
</organism>
<evidence type="ECO:0000256" key="1">
    <source>
        <dbReference type="SAM" id="MobiDB-lite"/>
    </source>
</evidence>
<evidence type="ECO:0000259" key="2">
    <source>
        <dbReference type="Pfam" id="PF26115"/>
    </source>
</evidence>
<dbReference type="InterPro" id="IPR058873">
    <property type="entry name" value="PDDEXK_GAPS4"/>
</dbReference>
<dbReference type="RefSeq" id="WP_306685236.1">
    <property type="nucleotide sequence ID" value="NZ_CP132914.1"/>
</dbReference>
<protein>
    <recommendedName>
        <fullName evidence="2">GAPS4 PD-(D/E)XK nuclease domain-containing protein</fullName>
    </recommendedName>
</protein>
<feature type="region of interest" description="Disordered" evidence="1">
    <location>
        <begin position="33"/>
        <end position="53"/>
    </location>
</feature>
<dbReference type="GeneID" id="301339434"/>
<feature type="domain" description="GAPS4 PD-(D/E)XK nuclease" evidence="2">
    <location>
        <begin position="1"/>
        <end position="171"/>
    </location>
</feature>
<gene>
    <name evidence="3" type="ORF">RA178_09585</name>
</gene>
<sequence length="316" mass="36206">MGELSKKIGEHGEKVVLEFIKIIGWTEPADGETLQCNKPNKHARKENSPRTTHGIDLFFPHKSQLEDFTISNAIISVKYTSKPYPSPPNSMFKEHISDLSQTIECFARSELRDQSNREYEGLGIRKSNDTGILFWFSGSRDTEQDIVGKISSVILDKELDFSSIQIVDNARAAFIYNSITTVKRIYEDCELNFHYAFNSSNYTDQSIEKYGKMLPIEYLTSPILPMRLVGKSSNQQKFCISTIENFSEDAMKRLLNFASDISQDFSKEFVFIFTQYDELSDIQLVKKCIRSLGDRASLYDIKVHCSRSDFRGLVNE</sequence>
<reference evidence="3" key="1">
    <citation type="submission" date="2023-08" db="EMBL/GenBank/DDBJ databases">
        <title>Complete genome sequence of Shewanella oncorhynchi Z-P2, a siderophore putrebactin-producing bacterium.</title>
        <authorList>
            <person name="Zhang Y."/>
        </authorList>
    </citation>
    <scope>NUCLEOTIDE SEQUENCE</scope>
    <source>
        <strain evidence="3">Z-P2</strain>
    </source>
</reference>
<evidence type="ECO:0000313" key="3">
    <source>
        <dbReference type="EMBL" id="WMB74823.1"/>
    </source>
</evidence>
<dbReference type="AlphaFoldDB" id="A0AA50KH80"/>
<name>A0AA50KH80_9GAMM</name>
<dbReference type="Proteomes" id="UP001236800">
    <property type="component" value="Chromosome"/>
</dbReference>
<dbReference type="Pfam" id="PF26115">
    <property type="entry name" value="PDDEXK_GAPS4"/>
    <property type="match status" value="1"/>
</dbReference>